<evidence type="ECO:0000259" key="2">
    <source>
        <dbReference type="Pfam" id="PF02517"/>
    </source>
</evidence>
<keyword evidence="4" id="KW-1185">Reference proteome</keyword>
<sequence length="289" mass="33614">MDKTKQHSRIGLIQSLHPKRVMQLLDEIDASAPSYSLNRPQALRRVFTVLACVSLCLLLIHYLKYSSVFTESLKILSGTLEKPPNHLYLILRKTGFLELASYAWWTLWHIVGYVLIPALVIRYLFRDKILNFGWRWNETSQHWRAYVLLLSPILIFIVIASFNRDFLAHYPFYKQAGRSWFDFIAWELLYLTQFICLEFFFRGFFLQALRPAIGANAVWIMCVPYLMIHFPKLWPEAFGAISFGLFLGILALRSRSIWGGFFVHAGVAVGMDVASLVQQGRLPEIMWPF</sequence>
<keyword evidence="3" id="KW-0645">Protease</keyword>
<feature type="domain" description="CAAX prenyl protease 2/Lysostaphin resistance protein A-like" evidence="2">
    <location>
        <begin position="183"/>
        <end position="267"/>
    </location>
</feature>
<keyword evidence="1" id="KW-0812">Transmembrane</keyword>
<keyword evidence="3" id="KW-0378">Hydrolase</keyword>
<comment type="caution">
    <text evidence="3">The sequence shown here is derived from an EMBL/GenBank/DDBJ whole genome shotgun (WGS) entry which is preliminary data.</text>
</comment>
<dbReference type="Proteomes" id="UP001166291">
    <property type="component" value="Unassembled WGS sequence"/>
</dbReference>
<dbReference type="GO" id="GO:0008237">
    <property type="term" value="F:metallopeptidase activity"/>
    <property type="evidence" value="ECO:0007669"/>
    <property type="project" value="UniProtKB-KW"/>
</dbReference>
<dbReference type="InterPro" id="IPR003675">
    <property type="entry name" value="Rce1/LyrA-like_dom"/>
</dbReference>
<dbReference type="EMBL" id="JAHWDQ010000002">
    <property type="protein sequence ID" value="MBW2941005.1"/>
    <property type="molecule type" value="Genomic_DNA"/>
</dbReference>
<feature type="transmembrane region" description="Helical" evidence="1">
    <location>
        <begin position="145"/>
        <end position="163"/>
    </location>
</feature>
<gene>
    <name evidence="3" type="ORF">KXJ70_09470</name>
</gene>
<keyword evidence="1" id="KW-0472">Membrane</keyword>
<feature type="transmembrane region" description="Helical" evidence="1">
    <location>
        <begin position="208"/>
        <end position="227"/>
    </location>
</feature>
<accession>A0ABS6VTC3</accession>
<protein>
    <submittedName>
        <fullName evidence="3">CPBP family intramembrane metalloprotease</fullName>
    </submittedName>
</protein>
<feature type="transmembrane region" description="Helical" evidence="1">
    <location>
        <begin position="46"/>
        <end position="63"/>
    </location>
</feature>
<evidence type="ECO:0000313" key="4">
    <source>
        <dbReference type="Proteomes" id="UP001166291"/>
    </source>
</evidence>
<dbReference type="Pfam" id="PF02517">
    <property type="entry name" value="Rce1-like"/>
    <property type="match status" value="1"/>
</dbReference>
<evidence type="ECO:0000313" key="3">
    <source>
        <dbReference type="EMBL" id="MBW2941005.1"/>
    </source>
</evidence>
<evidence type="ECO:0000256" key="1">
    <source>
        <dbReference type="SAM" id="Phobius"/>
    </source>
</evidence>
<feature type="transmembrane region" description="Helical" evidence="1">
    <location>
        <begin position="102"/>
        <end position="125"/>
    </location>
</feature>
<proteinExistence type="predicted"/>
<reference evidence="3" key="1">
    <citation type="submission" date="2021-07" db="EMBL/GenBank/DDBJ databases">
        <title>Zhongshania sp. CAU 1632 isolated from seawater.</title>
        <authorList>
            <person name="Kim W."/>
        </authorList>
    </citation>
    <scope>NUCLEOTIDE SEQUENCE</scope>
    <source>
        <strain evidence="3">CAU 1632</strain>
    </source>
</reference>
<name>A0ABS6VTC3_9GAMM</name>
<keyword evidence="3" id="KW-0482">Metalloprotease</keyword>
<dbReference type="RefSeq" id="WP_219043266.1">
    <property type="nucleotide sequence ID" value="NZ_JAHWDQ010000002.1"/>
</dbReference>
<organism evidence="3 4">
    <name type="scientific">Zhongshania aquimaris</name>
    <dbReference type="NCBI Taxonomy" id="2857107"/>
    <lineage>
        <taxon>Bacteria</taxon>
        <taxon>Pseudomonadati</taxon>
        <taxon>Pseudomonadota</taxon>
        <taxon>Gammaproteobacteria</taxon>
        <taxon>Cellvibrionales</taxon>
        <taxon>Spongiibacteraceae</taxon>
        <taxon>Zhongshania</taxon>
    </lineage>
</organism>
<keyword evidence="1" id="KW-1133">Transmembrane helix</keyword>
<feature type="transmembrane region" description="Helical" evidence="1">
    <location>
        <begin position="183"/>
        <end position="201"/>
    </location>
</feature>
<feature type="transmembrane region" description="Helical" evidence="1">
    <location>
        <begin position="233"/>
        <end position="252"/>
    </location>
</feature>